<evidence type="ECO:0000313" key="1">
    <source>
        <dbReference type="EMBL" id="KIK13703.1"/>
    </source>
</evidence>
<keyword evidence="2" id="KW-1185">Reference proteome</keyword>
<dbReference type="Proteomes" id="UP000054018">
    <property type="component" value="Unassembled WGS sequence"/>
</dbReference>
<dbReference type="AlphaFoldDB" id="A0A0C9Z156"/>
<organism evidence="1 2">
    <name type="scientific">Pisolithus microcarpus 441</name>
    <dbReference type="NCBI Taxonomy" id="765257"/>
    <lineage>
        <taxon>Eukaryota</taxon>
        <taxon>Fungi</taxon>
        <taxon>Dikarya</taxon>
        <taxon>Basidiomycota</taxon>
        <taxon>Agaricomycotina</taxon>
        <taxon>Agaricomycetes</taxon>
        <taxon>Agaricomycetidae</taxon>
        <taxon>Boletales</taxon>
        <taxon>Sclerodermatineae</taxon>
        <taxon>Pisolithaceae</taxon>
        <taxon>Pisolithus</taxon>
    </lineage>
</organism>
<gene>
    <name evidence="1" type="ORF">PISMIDRAFT_379880</name>
</gene>
<name>A0A0C9Z156_9AGAM</name>
<dbReference type="OrthoDB" id="2637129at2759"/>
<reference evidence="2" key="2">
    <citation type="submission" date="2015-01" db="EMBL/GenBank/DDBJ databases">
        <title>Evolutionary Origins and Diversification of the Mycorrhizal Mutualists.</title>
        <authorList>
            <consortium name="DOE Joint Genome Institute"/>
            <consortium name="Mycorrhizal Genomics Consortium"/>
            <person name="Kohler A."/>
            <person name="Kuo A."/>
            <person name="Nagy L.G."/>
            <person name="Floudas D."/>
            <person name="Copeland A."/>
            <person name="Barry K.W."/>
            <person name="Cichocki N."/>
            <person name="Veneault-Fourrey C."/>
            <person name="LaButti K."/>
            <person name="Lindquist E.A."/>
            <person name="Lipzen A."/>
            <person name="Lundell T."/>
            <person name="Morin E."/>
            <person name="Murat C."/>
            <person name="Riley R."/>
            <person name="Ohm R."/>
            <person name="Sun H."/>
            <person name="Tunlid A."/>
            <person name="Henrissat B."/>
            <person name="Grigoriev I.V."/>
            <person name="Hibbett D.S."/>
            <person name="Martin F."/>
        </authorList>
    </citation>
    <scope>NUCLEOTIDE SEQUENCE [LARGE SCALE GENOMIC DNA]</scope>
    <source>
        <strain evidence="2">441</strain>
    </source>
</reference>
<reference evidence="1 2" key="1">
    <citation type="submission" date="2014-04" db="EMBL/GenBank/DDBJ databases">
        <authorList>
            <consortium name="DOE Joint Genome Institute"/>
            <person name="Kuo A."/>
            <person name="Kohler A."/>
            <person name="Costa M.D."/>
            <person name="Nagy L.G."/>
            <person name="Floudas D."/>
            <person name="Copeland A."/>
            <person name="Barry K.W."/>
            <person name="Cichocki N."/>
            <person name="Veneault-Fourrey C."/>
            <person name="LaButti K."/>
            <person name="Lindquist E.A."/>
            <person name="Lipzen A."/>
            <person name="Lundell T."/>
            <person name="Morin E."/>
            <person name="Murat C."/>
            <person name="Sun H."/>
            <person name="Tunlid A."/>
            <person name="Henrissat B."/>
            <person name="Grigoriev I.V."/>
            <person name="Hibbett D.S."/>
            <person name="Martin F."/>
            <person name="Nordberg H.P."/>
            <person name="Cantor M.N."/>
            <person name="Hua S.X."/>
        </authorList>
    </citation>
    <scope>NUCLEOTIDE SEQUENCE [LARGE SCALE GENOMIC DNA]</scope>
    <source>
        <strain evidence="1 2">441</strain>
    </source>
</reference>
<dbReference type="EMBL" id="KN833979">
    <property type="protein sequence ID" value="KIK13703.1"/>
    <property type="molecule type" value="Genomic_DNA"/>
</dbReference>
<proteinExistence type="predicted"/>
<sequence length="240" mass="26488">MLSYPFMGAAAGYGRPFIQPRVHVLCHTALSSRAPLRVSFAPFISTPFMLNLSTLHAWLSRWYTHLISPNVPNPPCRRVTDVLSTVVIAIVPCGVRRSATDTLRGHSNVGVSVICSRARTRATALRIARGRPFPVRCCTPCLHRRLCFSSTPPSARSLNDIMAMFPTVLLRGNFDTGYVVGCFRLSLSSRLLGHPFLSSSCTARRGSTFTQHRGSAAPRIRLVIFRRMSSQHGIHVDSEA</sequence>
<accession>A0A0C9Z156</accession>
<dbReference type="HOGENOM" id="CLU_1156798_0_0_1"/>
<protein>
    <submittedName>
        <fullName evidence="1">Uncharacterized protein</fullName>
    </submittedName>
</protein>
<evidence type="ECO:0000313" key="2">
    <source>
        <dbReference type="Proteomes" id="UP000054018"/>
    </source>
</evidence>